<accession>A0A3M7STR9</accession>
<dbReference type="OrthoDB" id="10487803at2759"/>
<name>A0A3M7STR9_BRAPC</name>
<dbReference type="EMBL" id="REGN01000774">
    <property type="protein sequence ID" value="RNA39193.1"/>
    <property type="molecule type" value="Genomic_DNA"/>
</dbReference>
<dbReference type="InterPro" id="IPR013783">
    <property type="entry name" value="Ig-like_fold"/>
</dbReference>
<protein>
    <recommendedName>
        <fullName evidence="3">Ig-like domain-containing protein</fullName>
    </recommendedName>
</protein>
<evidence type="ECO:0000313" key="2">
    <source>
        <dbReference type="Proteomes" id="UP000276133"/>
    </source>
</evidence>
<proteinExistence type="predicted"/>
<evidence type="ECO:0008006" key="3">
    <source>
        <dbReference type="Google" id="ProtNLM"/>
    </source>
</evidence>
<sequence length="235" mass="27972">MGFDTIRLNASHEQNILDTTRLIFKNRNIPNSDHRSQIAKKRRCKRCHYSEHDIELMNQMNMEHQRYRSLNRYHSDSFTKPSHIKQPKIRDYYNHHEYRNTIEPSYENEVLNVNIGDLVNLTCKVNTKEIDWYFMDTNKTTTELSKGLQLYVSDRINKKLESQTFGLDEFMQEKSEIERQAKPLVKYKVTSDGLSMHTLTVYIESKRDEGSYQCIDSFSDSPLKKKITVHLSKYF</sequence>
<dbReference type="Proteomes" id="UP000276133">
    <property type="component" value="Unassembled WGS sequence"/>
</dbReference>
<dbReference type="Gene3D" id="2.60.40.10">
    <property type="entry name" value="Immunoglobulins"/>
    <property type="match status" value="1"/>
</dbReference>
<reference evidence="1 2" key="1">
    <citation type="journal article" date="2018" name="Sci. Rep.">
        <title>Genomic signatures of local adaptation to the degree of environmental predictability in rotifers.</title>
        <authorList>
            <person name="Franch-Gras L."/>
            <person name="Hahn C."/>
            <person name="Garcia-Roger E.M."/>
            <person name="Carmona M.J."/>
            <person name="Serra M."/>
            <person name="Gomez A."/>
        </authorList>
    </citation>
    <scope>NUCLEOTIDE SEQUENCE [LARGE SCALE GENOMIC DNA]</scope>
    <source>
        <strain evidence="1">HYR1</strain>
    </source>
</reference>
<keyword evidence="2" id="KW-1185">Reference proteome</keyword>
<dbReference type="AlphaFoldDB" id="A0A3M7STR9"/>
<gene>
    <name evidence="1" type="ORF">BpHYR1_009510</name>
</gene>
<comment type="caution">
    <text evidence="1">The sequence shown here is derived from an EMBL/GenBank/DDBJ whole genome shotgun (WGS) entry which is preliminary data.</text>
</comment>
<organism evidence="1 2">
    <name type="scientific">Brachionus plicatilis</name>
    <name type="common">Marine rotifer</name>
    <name type="synonym">Brachionus muelleri</name>
    <dbReference type="NCBI Taxonomy" id="10195"/>
    <lineage>
        <taxon>Eukaryota</taxon>
        <taxon>Metazoa</taxon>
        <taxon>Spiralia</taxon>
        <taxon>Gnathifera</taxon>
        <taxon>Rotifera</taxon>
        <taxon>Eurotatoria</taxon>
        <taxon>Monogononta</taxon>
        <taxon>Pseudotrocha</taxon>
        <taxon>Ploima</taxon>
        <taxon>Brachionidae</taxon>
        <taxon>Brachionus</taxon>
    </lineage>
</organism>
<evidence type="ECO:0000313" key="1">
    <source>
        <dbReference type="EMBL" id="RNA39193.1"/>
    </source>
</evidence>